<evidence type="ECO:0000256" key="1">
    <source>
        <dbReference type="SAM" id="Coils"/>
    </source>
</evidence>
<organism evidence="3 4">
    <name type="scientific">Molossus molossus</name>
    <name type="common">Pallas' mastiff bat</name>
    <name type="synonym">Vespertilio molossus</name>
    <dbReference type="NCBI Taxonomy" id="27622"/>
    <lineage>
        <taxon>Eukaryota</taxon>
        <taxon>Metazoa</taxon>
        <taxon>Chordata</taxon>
        <taxon>Craniata</taxon>
        <taxon>Vertebrata</taxon>
        <taxon>Euteleostomi</taxon>
        <taxon>Mammalia</taxon>
        <taxon>Eutheria</taxon>
        <taxon>Laurasiatheria</taxon>
        <taxon>Chiroptera</taxon>
        <taxon>Yangochiroptera</taxon>
        <taxon>Molossidae</taxon>
        <taxon>Molossus</taxon>
    </lineage>
</organism>
<evidence type="ECO:0000256" key="2">
    <source>
        <dbReference type="SAM" id="MobiDB-lite"/>
    </source>
</evidence>
<dbReference type="EMBL" id="JACASF010000006">
    <property type="protein sequence ID" value="KAF6470874.1"/>
    <property type="molecule type" value="Genomic_DNA"/>
</dbReference>
<sequence>MPENKTVSCTSTGGDQTKKDNAASQALVPFVAPKEAVEIFQENKLTNTEGVNKGIYFSYPCRRHSCSLVNVPAPCVNKIISHIENVESKIQEHLKQFETSFEEWSRASAKHLEVDWSLAAPVKEVKPKEERDEKCPELKQKMETLLAEAIFLIKSLETDRAEAEEALKKQQSRRERINNTIDAWSIWRLEEIPLAVQKEHEVFLRDIVDLRWHLEDKMCQLQYLEEQKARLEEANAKLQADIDYMIACGPQLNSKLNHELKALKEYDKKNNEAMELYKHVHEELKEAIANCENAKLKAKHIREEMEKAIKNSESNVEAYKRQVEKLNVLCGHFSTLIQDINISIEKTIEAGKQIKMETRTTKDELSDLSKTLHDLKSIYDQLTWKKKSYENEYLERLKNFYDAKRSRDIELSNITKDFSDLSITYSQLVEENKRMEVDSEIVADSINKSVKAKSELETEIQSLMQIKSKNETYLKTLYKDAYHVGAVFHITRFKTEELEGQIAEVRRKFKGREDFLKRLTRGTVANGMMTQRRLYSIHEVLVFEKEEFMKKKALYLLTLAELKEPLLQMEEESERLKNLHTEQFELLNNIIEKRKHIKTHVEKTKEKLQKKEKKTQEALTESEKKHSVIFSEVERTKSKTVVYQEKINKLDKDLEEKEKEKRNIDQILETLREQLATLRSKKEHAQAIYDHLISEKKACEVRISEEEQRYRILVTKRQNTLADIKKLQDDSLEENLLLAQEYQKLQMIFLTEKDNYFKLYARQLSLDSSVRDKKQLCQLQRRIHKVWQKYLKLVVLYSQMKLAKFQTDSQESIQKILAVQEESSNLMQHIVDFFQTLSDGSCENDG</sequence>
<feature type="coiled-coil region" evidence="1">
    <location>
        <begin position="214"/>
        <end position="329"/>
    </location>
</feature>
<name>A0A7J8HEW0_MOLMO</name>
<evidence type="ECO:0000313" key="3">
    <source>
        <dbReference type="EMBL" id="KAF6470874.1"/>
    </source>
</evidence>
<accession>A0A7J8HEW0</accession>
<keyword evidence="4" id="KW-1185">Reference proteome</keyword>
<dbReference type="InParanoid" id="A0A7J8HEW0"/>
<dbReference type="PANTHER" id="PTHR35088">
    <property type="entry name" value="COILED-COIL DOMAIN-CONTAINING PROTEIN 178"/>
    <property type="match status" value="1"/>
</dbReference>
<comment type="caution">
    <text evidence="3">The sequence shown here is derived from an EMBL/GenBank/DDBJ whole genome shotgun (WGS) entry which is preliminary data.</text>
</comment>
<keyword evidence="1" id="KW-0175">Coiled coil</keyword>
<feature type="coiled-coil region" evidence="1">
    <location>
        <begin position="146"/>
        <end position="180"/>
    </location>
</feature>
<gene>
    <name evidence="3" type="ORF">HJG59_002242</name>
</gene>
<dbReference type="Proteomes" id="UP000550707">
    <property type="component" value="Unassembled WGS sequence"/>
</dbReference>
<reference evidence="3 4" key="1">
    <citation type="journal article" date="2020" name="Nature">
        <title>Six reference-quality genomes reveal evolution of bat adaptations.</title>
        <authorList>
            <person name="Jebb D."/>
            <person name="Huang Z."/>
            <person name="Pippel M."/>
            <person name="Hughes G.M."/>
            <person name="Lavrichenko K."/>
            <person name="Devanna P."/>
            <person name="Winkler S."/>
            <person name="Jermiin L.S."/>
            <person name="Skirmuntt E.C."/>
            <person name="Katzourakis A."/>
            <person name="Burkitt-Gray L."/>
            <person name="Ray D.A."/>
            <person name="Sullivan K.A.M."/>
            <person name="Roscito J.G."/>
            <person name="Kirilenko B.M."/>
            <person name="Davalos L.M."/>
            <person name="Corthals A.P."/>
            <person name="Power M.L."/>
            <person name="Jones G."/>
            <person name="Ransome R.D."/>
            <person name="Dechmann D.K.N."/>
            <person name="Locatelli A.G."/>
            <person name="Puechmaille S.J."/>
            <person name="Fedrigo O."/>
            <person name="Jarvis E.D."/>
            <person name="Hiller M."/>
            <person name="Vernes S.C."/>
            <person name="Myers E.W."/>
            <person name="Teeling E.C."/>
        </authorList>
    </citation>
    <scope>NUCLEOTIDE SEQUENCE [LARGE SCALE GENOMIC DNA]</scope>
    <source>
        <strain evidence="3">MMolMol1</strain>
        <tissue evidence="3">Muscle</tissue>
    </source>
</reference>
<dbReference type="PANTHER" id="PTHR35088:SF1">
    <property type="entry name" value="COILED-COIL DOMAIN-CONTAINING PROTEIN 178"/>
    <property type="match status" value="1"/>
</dbReference>
<protein>
    <submittedName>
        <fullName evidence="3">Coiled-coil domain containing 178</fullName>
    </submittedName>
</protein>
<dbReference type="OrthoDB" id="10010556at2759"/>
<feature type="compositionally biased region" description="Polar residues" evidence="2">
    <location>
        <begin position="1"/>
        <end position="15"/>
    </location>
</feature>
<feature type="region of interest" description="Disordered" evidence="2">
    <location>
        <begin position="1"/>
        <end position="20"/>
    </location>
</feature>
<dbReference type="AlphaFoldDB" id="A0A7J8HEW0"/>
<evidence type="ECO:0000313" key="4">
    <source>
        <dbReference type="Proteomes" id="UP000550707"/>
    </source>
</evidence>
<feature type="coiled-coil region" evidence="1">
    <location>
        <begin position="559"/>
        <end position="688"/>
    </location>
</feature>
<proteinExistence type="predicted"/>
<dbReference type="InterPro" id="IPR038826">
    <property type="entry name" value="CCDC178"/>
</dbReference>
<dbReference type="FunCoup" id="A0A7J8HEW0">
    <property type="interactions" value="48"/>
</dbReference>